<dbReference type="RefSeq" id="XP_017997455.1">
    <property type="nucleotide sequence ID" value="XM_018138978.1"/>
</dbReference>
<organism evidence="2 3">
    <name type="scientific">Cyphellophora attinorum</name>
    <dbReference type="NCBI Taxonomy" id="1664694"/>
    <lineage>
        <taxon>Eukaryota</taxon>
        <taxon>Fungi</taxon>
        <taxon>Dikarya</taxon>
        <taxon>Ascomycota</taxon>
        <taxon>Pezizomycotina</taxon>
        <taxon>Eurotiomycetes</taxon>
        <taxon>Chaetothyriomycetidae</taxon>
        <taxon>Chaetothyriales</taxon>
        <taxon>Cyphellophoraceae</taxon>
        <taxon>Cyphellophora</taxon>
    </lineage>
</organism>
<feature type="compositionally biased region" description="Low complexity" evidence="1">
    <location>
        <begin position="1"/>
        <end position="20"/>
    </location>
</feature>
<comment type="caution">
    <text evidence="2">The sequence shown here is derived from an EMBL/GenBank/DDBJ whole genome shotgun (WGS) entry which is preliminary data.</text>
</comment>
<evidence type="ECO:0000256" key="1">
    <source>
        <dbReference type="SAM" id="MobiDB-lite"/>
    </source>
</evidence>
<name>A0A0N1H655_9EURO</name>
<dbReference type="EMBL" id="LFJN01000024">
    <property type="protein sequence ID" value="KPI37492.1"/>
    <property type="molecule type" value="Genomic_DNA"/>
</dbReference>
<sequence>MARVTSSRSAAARAPLPTRAAKGKPGYSLSGTHFSRHFRDDGRWHRCPINNCKFVAKDELELTGRGHYRDFHGFKIVSRGLGAYANRPPRQQNGPRVPHAARCFGFACGGGETPQGVE</sequence>
<keyword evidence="3" id="KW-1185">Reference proteome</keyword>
<evidence type="ECO:0000313" key="3">
    <source>
        <dbReference type="Proteomes" id="UP000038010"/>
    </source>
</evidence>
<accession>A0A0N1H655</accession>
<dbReference type="GeneID" id="28730858"/>
<evidence type="ECO:0000313" key="2">
    <source>
        <dbReference type="EMBL" id="KPI37492.1"/>
    </source>
</evidence>
<reference evidence="2 3" key="1">
    <citation type="submission" date="2015-06" db="EMBL/GenBank/DDBJ databases">
        <title>Draft genome of the ant-associated black yeast Phialophora attae CBS 131958.</title>
        <authorList>
            <person name="Moreno L.F."/>
            <person name="Stielow B.J."/>
            <person name="de Hoog S."/>
            <person name="Vicente V.A."/>
            <person name="Weiss V.A."/>
            <person name="de Vries M."/>
            <person name="Cruz L.M."/>
            <person name="Souza E.M."/>
        </authorList>
    </citation>
    <scope>NUCLEOTIDE SEQUENCE [LARGE SCALE GENOMIC DNA]</scope>
    <source>
        <strain evidence="2 3">CBS 131958</strain>
    </source>
</reference>
<gene>
    <name evidence="2" type="ORF">AB675_10222</name>
</gene>
<dbReference type="Proteomes" id="UP000038010">
    <property type="component" value="Unassembled WGS sequence"/>
</dbReference>
<dbReference type="AlphaFoldDB" id="A0A0N1H655"/>
<dbReference type="VEuPathDB" id="FungiDB:AB675_10222"/>
<feature type="region of interest" description="Disordered" evidence="1">
    <location>
        <begin position="1"/>
        <end position="32"/>
    </location>
</feature>
<proteinExistence type="predicted"/>
<protein>
    <submittedName>
        <fullName evidence="2">Uncharacterized protein</fullName>
    </submittedName>
</protein>